<feature type="signal peptide" evidence="2">
    <location>
        <begin position="1"/>
        <end position="16"/>
    </location>
</feature>
<reference evidence="3 4" key="1">
    <citation type="submission" date="2019-03" db="EMBL/GenBank/DDBJ databases">
        <title>First draft genome of Liparis tanakae, snailfish: a comprehensive survey of snailfish specific genes.</title>
        <authorList>
            <person name="Kim W."/>
            <person name="Song I."/>
            <person name="Jeong J.-H."/>
            <person name="Kim D."/>
            <person name="Kim S."/>
            <person name="Ryu S."/>
            <person name="Song J.Y."/>
            <person name="Lee S.K."/>
        </authorList>
    </citation>
    <scope>NUCLEOTIDE SEQUENCE [LARGE SCALE GENOMIC DNA]</scope>
    <source>
        <tissue evidence="3">Muscle</tissue>
    </source>
</reference>
<gene>
    <name evidence="3" type="ORF">EYF80_043821</name>
</gene>
<dbReference type="Proteomes" id="UP000314294">
    <property type="component" value="Unassembled WGS sequence"/>
</dbReference>
<proteinExistence type="predicted"/>
<evidence type="ECO:0000313" key="4">
    <source>
        <dbReference type="Proteomes" id="UP000314294"/>
    </source>
</evidence>
<evidence type="ECO:0008006" key="5">
    <source>
        <dbReference type="Google" id="ProtNLM"/>
    </source>
</evidence>
<dbReference type="AlphaFoldDB" id="A0A4Z2G0C9"/>
<evidence type="ECO:0000313" key="3">
    <source>
        <dbReference type="EMBL" id="TNN46012.1"/>
    </source>
</evidence>
<keyword evidence="4" id="KW-1185">Reference proteome</keyword>
<organism evidence="3 4">
    <name type="scientific">Liparis tanakae</name>
    <name type="common">Tanaka's snailfish</name>
    <dbReference type="NCBI Taxonomy" id="230148"/>
    <lineage>
        <taxon>Eukaryota</taxon>
        <taxon>Metazoa</taxon>
        <taxon>Chordata</taxon>
        <taxon>Craniata</taxon>
        <taxon>Vertebrata</taxon>
        <taxon>Euteleostomi</taxon>
        <taxon>Actinopterygii</taxon>
        <taxon>Neopterygii</taxon>
        <taxon>Teleostei</taxon>
        <taxon>Neoteleostei</taxon>
        <taxon>Acanthomorphata</taxon>
        <taxon>Eupercaria</taxon>
        <taxon>Perciformes</taxon>
        <taxon>Cottioidei</taxon>
        <taxon>Cottales</taxon>
        <taxon>Liparidae</taxon>
        <taxon>Liparis</taxon>
    </lineage>
</organism>
<feature type="compositionally biased region" description="Polar residues" evidence="1">
    <location>
        <begin position="94"/>
        <end position="104"/>
    </location>
</feature>
<name>A0A4Z2G0C9_9TELE</name>
<sequence>MLVKSVYVFLVLVVHGTFEPQAGEVLEDEVVVLGDAAEGTQSEALSPSVVSLRPHRGGRGSPESGRDSGGSTGLGCIRMKGSSTDTSLERKQQQQHAVTSSAGSRHSAHFLFASSEPTAGSHSREVFIL</sequence>
<accession>A0A4Z2G0C9</accession>
<evidence type="ECO:0000256" key="2">
    <source>
        <dbReference type="SAM" id="SignalP"/>
    </source>
</evidence>
<feature type="compositionally biased region" description="Polar residues" evidence="1">
    <location>
        <begin position="39"/>
        <end position="49"/>
    </location>
</feature>
<feature type="region of interest" description="Disordered" evidence="1">
    <location>
        <begin position="39"/>
        <end position="106"/>
    </location>
</feature>
<dbReference type="EMBL" id="SRLO01000814">
    <property type="protein sequence ID" value="TNN46012.1"/>
    <property type="molecule type" value="Genomic_DNA"/>
</dbReference>
<protein>
    <recommendedName>
        <fullName evidence="5">Secreted protein</fullName>
    </recommendedName>
</protein>
<keyword evidence="2" id="KW-0732">Signal</keyword>
<evidence type="ECO:0000256" key="1">
    <source>
        <dbReference type="SAM" id="MobiDB-lite"/>
    </source>
</evidence>
<feature type="chain" id="PRO_5021350098" description="Secreted protein" evidence="2">
    <location>
        <begin position="17"/>
        <end position="129"/>
    </location>
</feature>
<comment type="caution">
    <text evidence="3">The sequence shown here is derived from an EMBL/GenBank/DDBJ whole genome shotgun (WGS) entry which is preliminary data.</text>
</comment>